<evidence type="ECO:0000313" key="1">
    <source>
        <dbReference type="EMBL" id="CAH3189057.1"/>
    </source>
</evidence>
<gene>
    <name evidence="1" type="ORF">PEVE_00019019</name>
</gene>
<name>A0ABN8SFD8_9CNID</name>
<accession>A0ABN8SFD8</accession>
<sequence>ILRYRPTKETAKILRELISECNDVLSQCHIHVALKGSQFDNEGTVRYLENRADVEVRVYQPTMSSVNIVVGDIISGKCVNLV</sequence>
<reference evidence="1 2" key="1">
    <citation type="submission" date="2022-05" db="EMBL/GenBank/DDBJ databases">
        <authorList>
            <consortium name="Genoscope - CEA"/>
            <person name="William W."/>
        </authorList>
    </citation>
    <scope>NUCLEOTIDE SEQUENCE [LARGE SCALE GENOMIC DNA]</scope>
</reference>
<protein>
    <submittedName>
        <fullName evidence="1">Uncharacterized protein</fullName>
    </submittedName>
</protein>
<feature type="non-terminal residue" evidence="1">
    <location>
        <position position="1"/>
    </location>
</feature>
<organism evidence="1 2">
    <name type="scientific">Porites evermanni</name>
    <dbReference type="NCBI Taxonomy" id="104178"/>
    <lineage>
        <taxon>Eukaryota</taxon>
        <taxon>Metazoa</taxon>
        <taxon>Cnidaria</taxon>
        <taxon>Anthozoa</taxon>
        <taxon>Hexacorallia</taxon>
        <taxon>Scleractinia</taxon>
        <taxon>Fungiina</taxon>
        <taxon>Poritidae</taxon>
        <taxon>Porites</taxon>
    </lineage>
</organism>
<evidence type="ECO:0000313" key="2">
    <source>
        <dbReference type="Proteomes" id="UP001159427"/>
    </source>
</evidence>
<dbReference type="Proteomes" id="UP001159427">
    <property type="component" value="Unassembled WGS sequence"/>
</dbReference>
<proteinExistence type="predicted"/>
<dbReference type="EMBL" id="CALNXI010002574">
    <property type="protein sequence ID" value="CAH3189057.1"/>
    <property type="molecule type" value="Genomic_DNA"/>
</dbReference>
<comment type="caution">
    <text evidence="1">The sequence shown here is derived from an EMBL/GenBank/DDBJ whole genome shotgun (WGS) entry which is preliminary data.</text>
</comment>
<keyword evidence="2" id="KW-1185">Reference proteome</keyword>